<proteinExistence type="predicted"/>
<dbReference type="EMBL" id="CCAZ020000002">
    <property type="protein sequence ID" value="CEG09358.1"/>
    <property type="molecule type" value="Genomic_DNA"/>
</dbReference>
<protein>
    <submittedName>
        <fullName evidence="1">Uncharacterized protein</fullName>
    </submittedName>
</protein>
<accession>A0A090N817</accession>
<gene>
    <name evidence="1" type="ORF">BN961_02783</name>
</gene>
<name>A0A090N817_AFIFE</name>
<dbReference type="STRING" id="1035.BN961_02783"/>
<comment type="caution">
    <text evidence="1">The sequence shown here is derived from an EMBL/GenBank/DDBJ whole genome shotgun (WGS) entry which is preliminary data.</text>
</comment>
<dbReference type="AlphaFoldDB" id="A0A090N817"/>
<reference evidence="1 2" key="1">
    <citation type="journal article" date="2014" name="Genome Announc.">
        <title>Genome Sequence of Afipia felis Strain 76713, Isolated in Hospital Water Using an Amoeba Co-Culture Procedure.</title>
        <authorList>
            <person name="Benamar S."/>
            <person name="La Scola B."/>
            <person name="Croce O."/>
        </authorList>
    </citation>
    <scope>NUCLEOTIDE SEQUENCE [LARGE SCALE GENOMIC DNA]</scope>
    <source>
        <strain evidence="1 2">76713</strain>
    </source>
</reference>
<keyword evidence="2" id="KW-1185">Reference proteome</keyword>
<evidence type="ECO:0000313" key="2">
    <source>
        <dbReference type="Proteomes" id="UP000035762"/>
    </source>
</evidence>
<dbReference type="Proteomes" id="UP000035762">
    <property type="component" value="Unassembled WGS sequence"/>
</dbReference>
<evidence type="ECO:0000313" key="1">
    <source>
        <dbReference type="EMBL" id="CEG09358.1"/>
    </source>
</evidence>
<sequence length="136" mass="15327">MRAPLKDIERRHVAVEQIEIGKVLRQQRRIGKTHECVLRRDLGHRHRARGERCDIVAADVVGGDHRLPLADQHPQADIVTLGALRFLDAPVANFDTLRHAAHCHRIGGIRACFFRSLDEALRNIGERALIEQIGDG</sequence>
<organism evidence="1 2">
    <name type="scientific">Afipia felis</name>
    <name type="common">Cat scratch disease bacillus</name>
    <dbReference type="NCBI Taxonomy" id="1035"/>
    <lineage>
        <taxon>Bacteria</taxon>
        <taxon>Pseudomonadati</taxon>
        <taxon>Pseudomonadota</taxon>
        <taxon>Alphaproteobacteria</taxon>
        <taxon>Hyphomicrobiales</taxon>
        <taxon>Nitrobacteraceae</taxon>
        <taxon>Afipia</taxon>
    </lineage>
</organism>